<evidence type="ECO:0000313" key="2">
    <source>
        <dbReference type="Proteomes" id="UP000182409"/>
    </source>
</evidence>
<organism evidence="1 2">
    <name type="scientific">Terriglobus roseus</name>
    <dbReference type="NCBI Taxonomy" id="392734"/>
    <lineage>
        <taxon>Bacteria</taxon>
        <taxon>Pseudomonadati</taxon>
        <taxon>Acidobacteriota</taxon>
        <taxon>Terriglobia</taxon>
        <taxon>Terriglobales</taxon>
        <taxon>Acidobacteriaceae</taxon>
        <taxon>Terriglobus</taxon>
    </lineage>
</organism>
<dbReference type="AlphaFoldDB" id="A0A1H4NSA9"/>
<dbReference type="EMBL" id="FNSD01000001">
    <property type="protein sequence ID" value="SEB98054.1"/>
    <property type="molecule type" value="Genomic_DNA"/>
</dbReference>
<accession>A0A1H4NSA9</accession>
<reference evidence="1 2" key="1">
    <citation type="submission" date="2016-10" db="EMBL/GenBank/DDBJ databases">
        <authorList>
            <person name="de Groot N.N."/>
        </authorList>
    </citation>
    <scope>NUCLEOTIDE SEQUENCE [LARGE SCALE GENOMIC DNA]</scope>
    <source>
        <strain evidence="1 2">AB35.6</strain>
    </source>
</reference>
<sequence length="65" mass="7222">MPSEMLSISKLCERVGISESFYYKLKRSGAGPAETSVGRRKLISQSAAEAWLKNREEQPTTTGCR</sequence>
<proteinExistence type="predicted"/>
<evidence type="ECO:0000313" key="1">
    <source>
        <dbReference type="EMBL" id="SEB98054.1"/>
    </source>
</evidence>
<name>A0A1H4NSA9_9BACT</name>
<dbReference type="Proteomes" id="UP000182409">
    <property type="component" value="Unassembled WGS sequence"/>
</dbReference>
<gene>
    <name evidence="1" type="ORF">SAMN05443244_2339</name>
</gene>
<evidence type="ECO:0008006" key="3">
    <source>
        <dbReference type="Google" id="ProtNLM"/>
    </source>
</evidence>
<protein>
    <recommendedName>
        <fullName evidence="3">Transcriptional regulator, AlpA family</fullName>
    </recommendedName>
</protein>